<evidence type="ECO:0000259" key="7">
    <source>
        <dbReference type="PROSITE" id="PS51387"/>
    </source>
</evidence>
<dbReference type="InterPro" id="IPR016166">
    <property type="entry name" value="FAD-bd_PCMH"/>
</dbReference>
<dbReference type="InterPro" id="IPR006094">
    <property type="entry name" value="Oxid_FAD_bind_N"/>
</dbReference>
<dbReference type="AlphaFoldDB" id="A0A6A6CJ30"/>
<gene>
    <name evidence="8" type="ORF">M409DRAFT_66888</name>
</gene>
<evidence type="ECO:0000313" key="8">
    <source>
        <dbReference type="EMBL" id="KAF2165952.1"/>
    </source>
</evidence>
<keyword evidence="4" id="KW-0274">FAD</keyword>
<reference evidence="8" key="1">
    <citation type="journal article" date="2020" name="Stud. Mycol.">
        <title>101 Dothideomycetes genomes: a test case for predicting lifestyles and emergence of pathogens.</title>
        <authorList>
            <person name="Haridas S."/>
            <person name="Albert R."/>
            <person name="Binder M."/>
            <person name="Bloem J."/>
            <person name="Labutti K."/>
            <person name="Salamov A."/>
            <person name="Andreopoulos B."/>
            <person name="Baker S."/>
            <person name="Barry K."/>
            <person name="Bills G."/>
            <person name="Bluhm B."/>
            <person name="Cannon C."/>
            <person name="Castanera R."/>
            <person name="Culley D."/>
            <person name="Daum C."/>
            <person name="Ezra D."/>
            <person name="Gonzalez J."/>
            <person name="Henrissat B."/>
            <person name="Kuo A."/>
            <person name="Liang C."/>
            <person name="Lipzen A."/>
            <person name="Lutzoni F."/>
            <person name="Magnuson J."/>
            <person name="Mondo S."/>
            <person name="Nolan M."/>
            <person name="Ohm R."/>
            <person name="Pangilinan J."/>
            <person name="Park H.-J."/>
            <person name="Ramirez L."/>
            <person name="Alfaro M."/>
            <person name="Sun H."/>
            <person name="Tritt A."/>
            <person name="Yoshinaga Y."/>
            <person name="Zwiers L.-H."/>
            <person name="Turgeon B."/>
            <person name="Goodwin S."/>
            <person name="Spatafora J."/>
            <person name="Crous P."/>
            <person name="Grigoriev I."/>
        </authorList>
    </citation>
    <scope>NUCLEOTIDE SEQUENCE</scope>
    <source>
        <strain evidence="8">ATCC 36951</strain>
    </source>
</reference>
<accession>A0A6A6CJ30</accession>
<sequence length="462" mass="49384">MASTLSALALGLSASILSFLSPQTPLLPMTNTSINNTALSHFETTLQPLLSPTAQICHQNAPCFTRASSRWSPWHAPSFGVVVAVATPGDVAETVKAARGAGLGFLAIGGGHGATRSLGKMRGGVGVWMGGRVVRVGGGVLSGALMRFLAGRGLEGVTGVCECTSAIAPLLGGGHGWLQGRYGLMADNLLSAEVVIANGSVVTVSGREHEDLFWALRGAGQNFGVVVRWDYRVFEMEGKGEGWSWEEWGFGALVLHLSILSQTPTFPTHLTTALHSLSPLHPPQTGHGDLPAYSDFSGLMTMSGPFCTKNISATQRMPASLQRLNATALLAAAEMLANLPKELQNSALLIEAFSLEAVQAIPSASTAYPDRQGNYLLSPFITHPPHDANFEEIGEVAGRRIQDILFEGDGKGEGERRMYVNYAHGYETLEEVYGEGWRVERLRGLKRRWDPEGAFGFYVPIA</sequence>
<dbReference type="Gene3D" id="3.30.43.10">
    <property type="entry name" value="Uridine Diphospho-n-acetylenolpyruvylglucosamine Reductase, domain 2"/>
    <property type="match status" value="1"/>
</dbReference>
<dbReference type="OrthoDB" id="415825at2759"/>
<dbReference type="PROSITE" id="PS51387">
    <property type="entry name" value="FAD_PCMH"/>
    <property type="match status" value="1"/>
</dbReference>
<keyword evidence="3" id="KW-0285">Flavoprotein</keyword>
<feature type="chain" id="PRO_5025660473" description="FAD-binding PCMH-type domain-containing protein" evidence="6">
    <location>
        <begin position="19"/>
        <end position="462"/>
    </location>
</feature>
<evidence type="ECO:0000256" key="3">
    <source>
        <dbReference type="ARBA" id="ARBA00022630"/>
    </source>
</evidence>
<proteinExistence type="inferred from homology"/>
<dbReference type="EMBL" id="ML993598">
    <property type="protein sequence ID" value="KAF2165952.1"/>
    <property type="molecule type" value="Genomic_DNA"/>
</dbReference>
<evidence type="ECO:0000256" key="2">
    <source>
        <dbReference type="ARBA" id="ARBA00005466"/>
    </source>
</evidence>
<dbReference type="InterPro" id="IPR050416">
    <property type="entry name" value="FAD-linked_Oxidoreductase"/>
</dbReference>
<keyword evidence="5" id="KW-0560">Oxidoreductase</keyword>
<keyword evidence="9" id="KW-1185">Reference proteome</keyword>
<dbReference type="InterPro" id="IPR016167">
    <property type="entry name" value="FAD-bd_PCMH_sub1"/>
</dbReference>
<dbReference type="GO" id="GO:0071949">
    <property type="term" value="F:FAD binding"/>
    <property type="evidence" value="ECO:0007669"/>
    <property type="project" value="InterPro"/>
</dbReference>
<dbReference type="Gene3D" id="3.30.465.10">
    <property type="match status" value="2"/>
</dbReference>
<dbReference type="Proteomes" id="UP000799537">
    <property type="component" value="Unassembled WGS sequence"/>
</dbReference>
<comment type="cofactor">
    <cofactor evidence="1">
        <name>FAD</name>
        <dbReference type="ChEBI" id="CHEBI:57692"/>
    </cofactor>
</comment>
<dbReference type="Gene3D" id="3.40.462.20">
    <property type="match status" value="2"/>
</dbReference>
<organism evidence="8 9">
    <name type="scientific">Zasmidium cellare ATCC 36951</name>
    <dbReference type="NCBI Taxonomy" id="1080233"/>
    <lineage>
        <taxon>Eukaryota</taxon>
        <taxon>Fungi</taxon>
        <taxon>Dikarya</taxon>
        <taxon>Ascomycota</taxon>
        <taxon>Pezizomycotina</taxon>
        <taxon>Dothideomycetes</taxon>
        <taxon>Dothideomycetidae</taxon>
        <taxon>Mycosphaerellales</taxon>
        <taxon>Mycosphaerellaceae</taxon>
        <taxon>Zasmidium</taxon>
    </lineage>
</organism>
<comment type="similarity">
    <text evidence="2">Belongs to the oxygen-dependent FAD-linked oxidoreductase family.</text>
</comment>
<name>A0A6A6CJ30_ZASCE</name>
<feature type="signal peptide" evidence="6">
    <location>
        <begin position="1"/>
        <end position="18"/>
    </location>
</feature>
<dbReference type="PANTHER" id="PTHR42973">
    <property type="entry name" value="BINDING OXIDOREDUCTASE, PUTATIVE (AFU_ORTHOLOGUE AFUA_1G17690)-RELATED"/>
    <property type="match status" value="1"/>
</dbReference>
<dbReference type="PANTHER" id="PTHR42973:SF39">
    <property type="entry name" value="FAD-BINDING PCMH-TYPE DOMAIN-CONTAINING PROTEIN"/>
    <property type="match status" value="1"/>
</dbReference>
<evidence type="ECO:0000256" key="6">
    <source>
        <dbReference type="SAM" id="SignalP"/>
    </source>
</evidence>
<keyword evidence="6" id="KW-0732">Signal</keyword>
<dbReference type="InterPro" id="IPR012951">
    <property type="entry name" value="BBE"/>
</dbReference>
<dbReference type="RefSeq" id="XP_033666841.1">
    <property type="nucleotide sequence ID" value="XM_033817150.1"/>
</dbReference>
<dbReference type="SUPFAM" id="SSF56176">
    <property type="entry name" value="FAD-binding/transporter-associated domain-like"/>
    <property type="match status" value="1"/>
</dbReference>
<evidence type="ECO:0000256" key="1">
    <source>
        <dbReference type="ARBA" id="ARBA00001974"/>
    </source>
</evidence>
<dbReference type="InterPro" id="IPR016169">
    <property type="entry name" value="FAD-bd_PCMH_sub2"/>
</dbReference>
<feature type="domain" description="FAD-binding PCMH-type" evidence="7">
    <location>
        <begin position="64"/>
        <end position="236"/>
    </location>
</feature>
<evidence type="ECO:0000256" key="4">
    <source>
        <dbReference type="ARBA" id="ARBA00022827"/>
    </source>
</evidence>
<dbReference type="Pfam" id="PF08031">
    <property type="entry name" value="BBE"/>
    <property type="match status" value="1"/>
</dbReference>
<evidence type="ECO:0000313" key="9">
    <source>
        <dbReference type="Proteomes" id="UP000799537"/>
    </source>
</evidence>
<dbReference type="InterPro" id="IPR036318">
    <property type="entry name" value="FAD-bd_PCMH-like_sf"/>
</dbReference>
<dbReference type="GO" id="GO:0016491">
    <property type="term" value="F:oxidoreductase activity"/>
    <property type="evidence" value="ECO:0007669"/>
    <property type="project" value="UniProtKB-KW"/>
</dbReference>
<protein>
    <recommendedName>
        <fullName evidence="7">FAD-binding PCMH-type domain-containing protein</fullName>
    </recommendedName>
</protein>
<dbReference type="GeneID" id="54570422"/>
<dbReference type="Pfam" id="PF01565">
    <property type="entry name" value="FAD_binding_4"/>
    <property type="match status" value="1"/>
</dbReference>
<evidence type="ECO:0000256" key="5">
    <source>
        <dbReference type="ARBA" id="ARBA00023002"/>
    </source>
</evidence>